<dbReference type="EMBL" id="LQBM01000001">
    <property type="protein sequence ID" value="KUG60559.1"/>
    <property type="molecule type" value="Genomic_DNA"/>
</dbReference>
<dbReference type="Proteomes" id="UP000054023">
    <property type="component" value="Unassembled WGS sequence"/>
</dbReference>
<reference evidence="10" key="2">
    <citation type="submission" date="2015-12" db="EMBL/GenBank/DDBJ databases">
        <authorList>
            <person name="Shamseldin A."/>
            <person name="Moawad H."/>
            <person name="Abd El-Rahim W.M."/>
            <person name="Sadowsky M.J."/>
        </authorList>
    </citation>
    <scope>NUCLEOTIDE SEQUENCE [LARGE SCALE GENOMIC DNA]</scope>
    <source>
        <strain evidence="10">CD08_7</strain>
    </source>
</reference>
<evidence type="ECO:0000256" key="4">
    <source>
        <dbReference type="ARBA" id="ARBA00022884"/>
    </source>
</evidence>
<dbReference type="InterPro" id="IPR023798">
    <property type="entry name" value="Ribosomal_uS7_dom"/>
</dbReference>
<reference evidence="11 13" key="3">
    <citation type="submission" date="2020-08" db="EMBL/GenBank/DDBJ databases">
        <title>Sequencing the genomes of 1000 actinobacteria strains.</title>
        <authorList>
            <person name="Klenk H.-P."/>
        </authorList>
    </citation>
    <scope>NUCLEOTIDE SEQUENCE [LARGE SCALE GENOMIC DNA]</scope>
    <source>
        <strain evidence="11 13">DSM 19081</strain>
    </source>
</reference>
<dbReference type="PIRSF" id="PIRSF002122">
    <property type="entry name" value="RPS7p_RPS7a_RPS5e_RPS7o"/>
    <property type="match status" value="1"/>
</dbReference>
<sequence length="156" mass="17260">MPRKGPAPKRPLVQDPVHGSPLVTQLINKVLVDGKKSTAERIVYGALDGVAKKSGEDSVTILKKAMDNVRPALEVRSRRVGGATYQVPVEVKPGRSTALALRWLVGYSKDRREKSMTDRLMNEILDASNGLGAAVKRREDTHKMAESNKAFAHYRW</sequence>
<dbReference type="GO" id="GO:0019843">
    <property type="term" value="F:rRNA binding"/>
    <property type="evidence" value="ECO:0007669"/>
    <property type="project" value="UniProtKB-UniRule"/>
</dbReference>
<dbReference type="InterPro" id="IPR036823">
    <property type="entry name" value="Ribosomal_uS7_dom_sf"/>
</dbReference>
<dbReference type="InterPro" id="IPR000235">
    <property type="entry name" value="Ribosomal_uS7"/>
</dbReference>
<evidence type="ECO:0000256" key="3">
    <source>
        <dbReference type="ARBA" id="ARBA00022730"/>
    </source>
</evidence>
<dbReference type="Pfam" id="PF00177">
    <property type="entry name" value="Ribosomal_S7"/>
    <property type="match status" value="1"/>
</dbReference>
<feature type="domain" description="Small ribosomal subunit protein uS7" evidence="9">
    <location>
        <begin position="2"/>
        <end position="149"/>
    </location>
</feature>
<comment type="subunit">
    <text evidence="7">Part of the 30S ribosomal subunit. Contacts proteins S9 and S11.</text>
</comment>
<dbReference type="GO" id="GO:0000049">
    <property type="term" value="F:tRNA binding"/>
    <property type="evidence" value="ECO:0007669"/>
    <property type="project" value="UniProtKB-UniRule"/>
</dbReference>
<evidence type="ECO:0000313" key="10">
    <source>
        <dbReference type="EMBL" id="KUG60559.1"/>
    </source>
</evidence>
<dbReference type="RefSeq" id="WP_058887535.1">
    <property type="nucleotide sequence ID" value="NZ_BAAAKT010000001.1"/>
</dbReference>
<comment type="function">
    <text evidence="7">One of the primary rRNA binding proteins, it binds directly to 16S rRNA where it nucleates assembly of the head domain of the 30S subunit. Is located at the subunit interface close to the decoding center, probably blocks exit of the E-site tRNA.</text>
</comment>
<evidence type="ECO:0000313" key="13">
    <source>
        <dbReference type="Proteomes" id="UP000546252"/>
    </source>
</evidence>
<keyword evidence="12" id="KW-1185">Reference proteome</keyword>
<comment type="caution">
    <text evidence="10">The sequence shown here is derived from an EMBL/GenBank/DDBJ whole genome shotgun (WGS) entry which is preliminary data.</text>
</comment>
<evidence type="ECO:0000313" key="12">
    <source>
        <dbReference type="Proteomes" id="UP000054023"/>
    </source>
</evidence>
<dbReference type="InterPro" id="IPR020606">
    <property type="entry name" value="Ribosomal_uS7_CS"/>
</dbReference>
<evidence type="ECO:0000256" key="5">
    <source>
        <dbReference type="ARBA" id="ARBA00022980"/>
    </source>
</evidence>
<dbReference type="FunFam" id="1.10.455.10:FF:000001">
    <property type="entry name" value="30S ribosomal protein S7"/>
    <property type="match status" value="1"/>
</dbReference>
<evidence type="ECO:0000313" key="11">
    <source>
        <dbReference type="EMBL" id="MBA8922608.1"/>
    </source>
</evidence>
<protein>
    <recommendedName>
        <fullName evidence="7">Small ribosomal subunit protein uS7</fullName>
    </recommendedName>
</protein>
<gene>
    <name evidence="7" type="primary">rpsG</name>
    <name evidence="10" type="ORF">AVL63_09365</name>
    <name evidence="11" type="ORF">HNR24_002541</name>
</gene>
<evidence type="ECO:0000259" key="9">
    <source>
        <dbReference type="Pfam" id="PF00177"/>
    </source>
</evidence>
<dbReference type="SUPFAM" id="SSF47973">
    <property type="entry name" value="Ribosomal protein S7"/>
    <property type="match status" value="1"/>
</dbReference>
<proteinExistence type="inferred from homology"/>
<dbReference type="CDD" id="cd14869">
    <property type="entry name" value="uS7_Bacteria"/>
    <property type="match status" value="1"/>
</dbReference>
<dbReference type="HAMAP" id="MF_00480_B">
    <property type="entry name" value="Ribosomal_uS7_B"/>
    <property type="match status" value="1"/>
</dbReference>
<reference evidence="12" key="1">
    <citation type="submission" date="2015-12" db="EMBL/GenBank/DDBJ databases">
        <authorList>
            <person name="Nair G.R."/>
            <person name="Kaur G."/>
            <person name="Mayilraj S."/>
        </authorList>
    </citation>
    <scope>NUCLEOTIDE SEQUENCE [LARGE SCALE GENOMIC DNA]</scope>
    <source>
        <strain evidence="12">CD08_7</strain>
    </source>
</reference>
<dbReference type="OrthoDB" id="9807653at2"/>
<evidence type="ECO:0000256" key="1">
    <source>
        <dbReference type="ARBA" id="ARBA00007151"/>
    </source>
</evidence>
<dbReference type="Proteomes" id="UP000546252">
    <property type="component" value="Unassembled WGS sequence"/>
</dbReference>
<evidence type="ECO:0000256" key="7">
    <source>
        <dbReference type="HAMAP-Rule" id="MF_00480"/>
    </source>
</evidence>
<dbReference type="GO" id="GO:0015935">
    <property type="term" value="C:small ribosomal subunit"/>
    <property type="evidence" value="ECO:0007669"/>
    <property type="project" value="InterPro"/>
</dbReference>
<keyword evidence="4 7" id="KW-0694">RNA-binding</keyword>
<dbReference type="Gene3D" id="1.10.455.10">
    <property type="entry name" value="Ribosomal protein S7 domain"/>
    <property type="match status" value="1"/>
</dbReference>
<name>A0A0W8IKA5_9MICC</name>
<dbReference type="EMBL" id="JACJIH010000001">
    <property type="protein sequence ID" value="MBA8922608.1"/>
    <property type="molecule type" value="Genomic_DNA"/>
</dbReference>
<evidence type="ECO:0000256" key="8">
    <source>
        <dbReference type="RuleBase" id="RU003619"/>
    </source>
</evidence>
<organism evidence="10 12">
    <name type="scientific">Nesterenkonia jeotgali</name>
    <dbReference type="NCBI Taxonomy" id="317018"/>
    <lineage>
        <taxon>Bacteria</taxon>
        <taxon>Bacillati</taxon>
        <taxon>Actinomycetota</taxon>
        <taxon>Actinomycetes</taxon>
        <taxon>Micrococcales</taxon>
        <taxon>Micrococcaceae</taxon>
        <taxon>Nesterenkonia</taxon>
    </lineage>
</organism>
<dbReference type="PANTHER" id="PTHR11205">
    <property type="entry name" value="RIBOSOMAL PROTEIN S7"/>
    <property type="match status" value="1"/>
</dbReference>
<keyword evidence="6 7" id="KW-0687">Ribonucleoprotein</keyword>
<evidence type="ECO:0000256" key="2">
    <source>
        <dbReference type="ARBA" id="ARBA00022555"/>
    </source>
</evidence>
<keyword evidence="3 7" id="KW-0699">rRNA-binding</keyword>
<dbReference type="GO" id="GO:0003735">
    <property type="term" value="F:structural constituent of ribosome"/>
    <property type="evidence" value="ECO:0007669"/>
    <property type="project" value="InterPro"/>
</dbReference>
<keyword evidence="2 7" id="KW-0820">tRNA-binding</keyword>
<comment type="similarity">
    <text evidence="1 7 8">Belongs to the universal ribosomal protein uS7 family.</text>
</comment>
<evidence type="ECO:0000256" key="6">
    <source>
        <dbReference type="ARBA" id="ARBA00023274"/>
    </source>
</evidence>
<dbReference type="GO" id="GO:0006412">
    <property type="term" value="P:translation"/>
    <property type="evidence" value="ECO:0007669"/>
    <property type="project" value="UniProtKB-UniRule"/>
</dbReference>
<dbReference type="AlphaFoldDB" id="A0A0W8IKA5"/>
<dbReference type="STRING" id="317018.AVL63_09365"/>
<dbReference type="PROSITE" id="PS00052">
    <property type="entry name" value="RIBOSOMAL_S7"/>
    <property type="match status" value="1"/>
</dbReference>
<accession>A0A0W8IKA5</accession>
<dbReference type="NCBIfam" id="TIGR01029">
    <property type="entry name" value="rpsG_bact"/>
    <property type="match status" value="1"/>
</dbReference>
<dbReference type="InterPro" id="IPR005717">
    <property type="entry name" value="Ribosomal_uS7_bac/org-type"/>
</dbReference>
<keyword evidence="5 7" id="KW-0689">Ribosomal protein</keyword>